<dbReference type="GO" id="GO:0004527">
    <property type="term" value="F:exonuclease activity"/>
    <property type="evidence" value="ECO:0007669"/>
    <property type="project" value="UniProtKB-KW"/>
</dbReference>
<evidence type="ECO:0000256" key="6">
    <source>
        <dbReference type="ARBA" id="ARBA00022839"/>
    </source>
</evidence>
<feature type="active site" description="Proton donor/acceptor" evidence="9">
    <location>
        <position position="64"/>
    </location>
</feature>
<evidence type="ECO:0000256" key="8">
    <source>
        <dbReference type="ARBA" id="ARBA00023242"/>
    </source>
</evidence>
<evidence type="ECO:0000256" key="5">
    <source>
        <dbReference type="ARBA" id="ARBA00022801"/>
    </source>
</evidence>
<evidence type="ECO:0000256" key="9">
    <source>
        <dbReference type="PIRSR" id="PIRSR610347-1"/>
    </source>
</evidence>
<keyword evidence="3" id="KW-0540">Nuclease</keyword>
<evidence type="ECO:0000313" key="12">
    <source>
        <dbReference type="Proteomes" id="UP000593567"/>
    </source>
</evidence>
<feature type="binding site" evidence="10">
    <location>
        <position position="66"/>
    </location>
    <ligand>
        <name>substrate</name>
    </ligand>
</feature>
<keyword evidence="8" id="KW-0539">Nucleus</keyword>
<evidence type="ECO:0000256" key="3">
    <source>
        <dbReference type="ARBA" id="ARBA00022722"/>
    </source>
</evidence>
<keyword evidence="4" id="KW-0227">DNA damage</keyword>
<dbReference type="AlphaFoldDB" id="A0A7J7JVJ3"/>
<dbReference type="GO" id="GO:0006281">
    <property type="term" value="P:DNA repair"/>
    <property type="evidence" value="ECO:0007669"/>
    <property type="project" value="UniProtKB-KW"/>
</dbReference>
<accession>A0A7J7JVJ3</accession>
<evidence type="ECO:0000256" key="4">
    <source>
        <dbReference type="ARBA" id="ARBA00022763"/>
    </source>
</evidence>
<dbReference type="GO" id="GO:0017005">
    <property type="term" value="F:3'-tyrosyl-DNA phosphodiesterase activity"/>
    <property type="evidence" value="ECO:0007669"/>
    <property type="project" value="TreeGrafter"/>
</dbReference>
<dbReference type="GO" id="GO:0003697">
    <property type="term" value="F:single-stranded DNA binding"/>
    <property type="evidence" value="ECO:0007669"/>
    <property type="project" value="TreeGrafter"/>
</dbReference>
<reference evidence="11" key="1">
    <citation type="submission" date="2020-06" db="EMBL/GenBank/DDBJ databases">
        <title>Draft genome of Bugula neritina, a colonial animal packing powerful symbionts and potential medicines.</title>
        <authorList>
            <person name="Rayko M."/>
        </authorList>
    </citation>
    <scope>NUCLEOTIDE SEQUENCE [LARGE SCALE GENOMIC DNA]</scope>
    <source>
        <strain evidence="11">Kwan_BN1</strain>
    </source>
</reference>
<evidence type="ECO:0000256" key="2">
    <source>
        <dbReference type="ARBA" id="ARBA00010205"/>
    </source>
</evidence>
<comment type="subcellular location">
    <subcellularLocation>
        <location evidence="1">Nucleus</location>
    </subcellularLocation>
</comment>
<keyword evidence="7" id="KW-0234">DNA repair</keyword>
<comment type="similarity">
    <text evidence="2">Belongs to the tyrosyl-DNA phosphodiesterase family.</text>
</comment>
<keyword evidence="6" id="KW-0269">Exonuclease</keyword>
<keyword evidence="5" id="KW-0378">Hydrolase</keyword>
<organism evidence="11 12">
    <name type="scientific">Bugula neritina</name>
    <name type="common">Brown bryozoan</name>
    <name type="synonym">Sertularia neritina</name>
    <dbReference type="NCBI Taxonomy" id="10212"/>
    <lineage>
        <taxon>Eukaryota</taxon>
        <taxon>Metazoa</taxon>
        <taxon>Spiralia</taxon>
        <taxon>Lophotrochozoa</taxon>
        <taxon>Bryozoa</taxon>
        <taxon>Gymnolaemata</taxon>
        <taxon>Cheilostomatida</taxon>
        <taxon>Flustrina</taxon>
        <taxon>Buguloidea</taxon>
        <taxon>Bugulidae</taxon>
        <taxon>Bugula</taxon>
    </lineage>
</organism>
<name>A0A7J7JVJ3_BUGNE</name>
<evidence type="ECO:0000256" key="1">
    <source>
        <dbReference type="ARBA" id="ARBA00004123"/>
    </source>
</evidence>
<dbReference type="Gene3D" id="3.30.870.10">
    <property type="entry name" value="Endonuclease Chain A"/>
    <property type="match status" value="1"/>
</dbReference>
<protein>
    <submittedName>
        <fullName evidence="11">TDP1</fullName>
    </submittedName>
</protein>
<dbReference type="Pfam" id="PF06087">
    <property type="entry name" value="Tyr-DNA_phospho"/>
    <property type="match status" value="1"/>
</dbReference>
<dbReference type="InterPro" id="IPR010347">
    <property type="entry name" value="Tdp1"/>
</dbReference>
<proteinExistence type="inferred from homology"/>
<dbReference type="EMBL" id="VXIV02001820">
    <property type="protein sequence ID" value="KAF6029366.1"/>
    <property type="molecule type" value="Genomic_DNA"/>
</dbReference>
<dbReference type="OrthoDB" id="47785at2759"/>
<gene>
    <name evidence="11" type="ORF">EB796_012319</name>
</gene>
<evidence type="ECO:0000256" key="10">
    <source>
        <dbReference type="PIRSR" id="PIRSR610347-2"/>
    </source>
</evidence>
<dbReference type="Proteomes" id="UP000593567">
    <property type="component" value="Unassembled WGS sequence"/>
</dbReference>
<dbReference type="GO" id="GO:0003690">
    <property type="term" value="F:double-stranded DNA binding"/>
    <property type="evidence" value="ECO:0007669"/>
    <property type="project" value="TreeGrafter"/>
</dbReference>
<dbReference type="SUPFAM" id="SSF56024">
    <property type="entry name" value="Phospholipase D/nuclease"/>
    <property type="match status" value="1"/>
</dbReference>
<dbReference type="PANTHER" id="PTHR12415">
    <property type="entry name" value="TYROSYL-DNA PHOSPHODIESTERASE 1"/>
    <property type="match status" value="1"/>
</dbReference>
<dbReference type="PANTHER" id="PTHR12415:SF0">
    <property type="entry name" value="TYROSYL-DNA PHOSPHODIESTERASE 1"/>
    <property type="match status" value="1"/>
</dbReference>
<evidence type="ECO:0000256" key="7">
    <source>
        <dbReference type="ARBA" id="ARBA00023204"/>
    </source>
</evidence>
<sequence>MPSVFSDHIIVFPTVENVRNSLEGYQAGGSLPFSQQTYDQQRYIKSFMCEWRSESRGRSKASPHIKSYLRLSPDNKRVPWFLMTRSCDVVM</sequence>
<comment type="caution">
    <text evidence="11">The sequence shown here is derived from an EMBL/GenBank/DDBJ whole genome shotgun (WGS) entry which is preliminary data.</text>
</comment>
<evidence type="ECO:0000313" key="11">
    <source>
        <dbReference type="EMBL" id="KAF6029366.1"/>
    </source>
</evidence>
<keyword evidence="12" id="KW-1185">Reference proteome</keyword>
<dbReference type="GO" id="GO:0005634">
    <property type="term" value="C:nucleus"/>
    <property type="evidence" value="ECO:0007669"/>
    <property type="project" value="UniProtKB-SubCell"/>
</dbReference>